<dbReference type="InterPro" id="IPR050468">
    <property type="entry name" value="Cuticle_Struct_Prot"/>
</dbReference>
<evidence type="ECO:0000256" key="3">
    <source>
        <dbReference type="SAM" id="MobiDB-lite"/>
    </source>
</evidence>
<dbReference type="PANTHER" id="PTHR10380:SF173">
    <property type="entry name" value="CUTICULAR PROTEIN 47EF, ISOFORM C-RELATED"/>
    <property type="match status" value="1"/>
</dbReference>
<evidence type="ECO:0000256" key="1">
    <source>
        <dbReference type="ARBA" id="ARBA00022460"/>
    </source>
</evidence>
<feature type="region of interest" description="Disordered" evidence="3">
    <location>
        <begin position="40"/>
        <end position="64"/>
    </location>
</feature>
<proteinExistence type="predicted"/>
<dbReference type="Proteomes" id="UP000504635">
    <property type="component" value="Unplaced"/>
</dbReference>
<protein>
    <submittedName>
        <fullName evidence="6">Endocuticle structural glycoprotein SgAbd-3-like</fullName>
    </submittedName>
</protein>
<gene>
    <name evidence="6" type="primary">LOC115882928</name>
</gene>
<reference evidence="6" key="1">
    <citation type="submission" date="2025-08" db="UniProtKB">
        <authorList>
            <consortium name="RefSeq"/>
        </authorList>
    </citation>
    <scope>IDENTIFICATION</scope>
    <source>
        <tissue evidence="6">Gonads</tissue>
    </source>
</reference>
<feature type="signal peptide" evidence="4">
    <location>
        <begin position="1"/>
        <end position="17"/>
    </location>
</feature>
<evidence type="ECO:0000313" key="5">
    <source>
        <dbReference type="Proteomes" id="UP000504635"/>
    </source>
</evidence>
<dbReference type="InterPro" id="IPR031311">
    <property type="entry name" value="CHIT_BIND_RR_consensus"/>
</dbReference>
<name>A0A6J2Y173_SITOR</name>
<dbReference type="PROSITE" id="PS51155">
    <property type="entry name" value="CHIT_BIND_RR_2"/>
    <property type="match status" value="1"/>
</dbReference>
<sequence length="132" mass="13923">MFFKTVLISSLLAVVFSAAVPESKEPVPILAQDSEVQPDGSFKWSFESGDGTKQEQSGVPKPAENGTIEAIQGSVSWTDPEGGQHALTYTADENGFVPQGSDVPVGPEVPAAIARALEYIAAHPQPEESAQQ</sequence>
<dbReference type="PRINTS" id="PR00947">
    <property type="entry name" value="CUTICLE"/>
</dbReference>
<dbReference type="KEGG" id="soy:115882928"/>
<dbReference type="GO" id="GO:0008010">
    <property type="term" value="F:structural constituent of chitin-based larval cuticle"/>
    <property type="evidence" value="ECO:0007669"/>
    <property type="project" value="TreeGrafter"/>
</dbReference>
<evidence type="ECO:0000256" key="2">
    <source>
        <dbReference type="PROSITE-ProRule" id="PRU00497"/>
    </source>
</evidence>
<dbReference type="OrthoDB" id="6379191at2759"/>
<dbReference type="GeneID" id="115882928"/>
<evidence type="ECO:0000313" key="6">
    <source>
        <dbReference type="RefSeq" id="XP_030757056.1"/>
    </source>
</evidence>
<accession>A0A6J2Y173</accession>
<organism evidence="5 6">
    <name type="scientific">Sitophilus oryzae</name>
    <name type="common">Rice weevil</name>
    <name type="synonym">Curculio oryzae</name>
    <dbReference type="NCBI Taxonomy" id="7048"/>
    <lineage>
        <taxon>Eukaryota</taxon>
        <taxon>Metazoa</taxon>
        <taxon>Ecdysozoa</taxon>
        <taxon>Arthropoda</taxon>
        <taxon>Hexapoda</taxon>
        <taxon>Insecta</taxon>
        <taxon>Pterygota</taxon>
        <taxon>Neoptera</taxon>
        <taxon>Endopterygota</taxon>
        <taxon>Coleoptera</taxon>
        <taxon>Polyphaga</taxon>
        <taxon>Cucujiformia</taxon>
        <taxon>Curculionidae</taxon>
        <taxon>Dryophthorinae</taxon>
        <taxon>Sitophilus</taxon>
    </lineage>
</organism>
<dbReference type="AlphaFoldDB" id="A0A6J2Y173"/>
<dbReference type="InterPro" id="IPR000618">
    <property type="entry name" value="Insect_cuticle"/>
</dbReference>
<dbReference type="Pfam" id="PF00379">
    <property type="entry name" value="Chitin_bind_4"/>
    <property type="match status" value="1"/>
</dbReference>
<keyword evidence="5" id="KW-1185">Reference proteome</keyword>
<dbReference type="GO" id="GO:0062129">
    <property type="term" value="C:chitin-based extracellular matrix"/>
    <property type="evidence" value="ECO:0007669"/>
    <property type="project" value="TreeGrafter"/>
</dbReference>
<keyword evidence="4" id="KW-0732">Signal</keyword>
<evidence type="ECO:0000256" key="4">
    <source>
        <dbReference type="SAM" id="SignalP"/>
    </source>
</evidence>
<dbReference type="RefSeq" id="XP_030757056.1">
    <property type="nucleotide sequence ID" value="XM_030901196.1"/>
</dbReference>
<feature type="chain" id="PRO_5026727751" evidence="4">
    <location>
        <begin position="18"/>
        <end position="132"/>
    </location>
</feature>
<dbReference type="PANTHER" id="PTHR10380">
    <property type="entry name" value="CUTICLE PROTEIN"/>
    <property type="match status" value="1"/>
</dbReference>
<dbReference type="InParanoid" id="A0A6J2Y173"/>
<keyword evidence="1 2" id="KW-0193">Cuticle</keyword>
<dbReference type="PROSITE" id="PS00233">
    <property type="entry name" value="CHIT_BIND_RR_1"/>
    <property type="match status" value="1"/>
</dbReference>